<comment type="subunit">
    <text evidence="4">Heterotetramer of TRAP-alpha, TRAP-beta, TRAP-delta and TRAP-gamma.</text>
</comment>
<evidence type="ECO:0000256" key="15">
    <source>
        <dbReference type="SAM" id="SignalP"/>
    </source>
</evidence>
<keyword evidence="10" id="KW-0832">Ubl conjugation</keyword>
<dbReference type="GeneID" id="136800183"/>
<evidence type="ECO:0000256" key="12">
    <source>
        <dbReference type="ARBA" id="ARBA00023136"/>
    </source>
</evidence>
<evidence type="ECO:0000256" key="3">
    <source>
        <dbReference type="ARBA" id="ARBA00009294"/>
    </source>
</evidence>
<keyword evidence="8 15" id="KW-0732">Signal</keyword>
<evidence type="ECO:0000256" key="9">
    <source>
        <dbReference type="ARBA" id="ARBA00022824"/>
    </source>
</evidence>
<evidence type="ECO:0000256" key="10">
    <source>
        <dbReference type="ARBA" id="ARBA00022843"/>
    </source>
</evidence>
<evidence type="ECO:0000256" key="5">
    <source>
        <dbReference type="ARBA" id="ARBA00014387"/>
    </source>
</evidence>
<sequence length="170" mass="18599">MAYIKLLLGLLFAAIVSADQCTSPTVHASTYTSKSVALSVETAYLSELTVQCSEGVSTLDLYAEIEGVIVPVASIPDKEGTYQISWAKDHKKATTGKINIKVFNNEGYNAYRKAQRNEEDVSSVKALFTVTVNHPGVSREGLFVQTEFLAVVAALLLFWTANSMRNQIME</sequence>
<evidence type="ECO:0000256" key="7">
    <source>
        <dbReference type="ARBA" id="ARBA00022692"/>
    </source>
</evidence>
<evidence type="ECO:0000256" key="8">
    <source>
        <dbReference type="ARBA" id="ARBA00022729"/>
    </source>
</evidence>
<dbReference type="OrthoDB" id="10055808at2759"/>
<dbReference type="EnsemblMetazoa" id="CLYHEMT005353.1">
    <property type="protein sequence ID" value="CLYHEMP005353.1"/>
    <property type="gene ID" value="CLYHEMG005353"/>
</dbReference>
<keyword evidence="17" id="KW-1185">Reference proteome</keyword>
<dbReference type="RefSeq" id="XP_066912906.1">
    <property type="nucleotide sequence ID" value="XM_067056805.1"/>
</dbReference>
<reference evidence="16" key="1">
    <citation type="submission" date="2021-01" db="UniProtKB">
        <authorList>
            <consortium name="EnsemblMetazoa"/>
        </authorList>
    </citation>
    <scope>IDENTIFICATION</scope>
</reference>
<dbReference type="AlphaFoldDB" id="A0A7M5VAF7"/>
<keyword evidence="7" id="KW-0812">Transmembrane</keyword>
<dbReference type="Proteomes" id="UP000594262">
    <property type="component" value="Unplaced"/>
</dbReference>
<proteinExistence type="inferred from homology"/>
<dbReference type="InterPro" id="IPR008855">
    <property type="entry name" value="TRAP-delta"/>
</dbReference>
<comment type="similarity">
    <text evidence="3">Belongs to the TRAP-delta family.</text>
</comment>
<keyword evidence="11" id="KW-1133">Transmembrane helix</keyword>
<keyword evidence="13" id="KW-1015">Disulfide bond</keyword>
<dbReference type="GO" id="GO:0005789">
    <property type="term" value="C:endoplasmic reticulum membrane"/>
    <property type="evidence" value="ECO:0007669"/>
    <property type="project" value="UniProtKB-SubCell"/>
</dbReference>
<keyword evidence="12" id="KW-0472">Membrane</keyword>
<organism evidence="16 17">
    <name type="scientific">Clytia hemisphaerica</name>
    <dbReference type="NCBI Taxonomy" id="252671"/>
    <lineage>
        <taxon>Eukaryota</taxon>
        <taxon>Metazoa</taxon>
        <taxon>Cnidaria</taxon>
        <taxon>Hydrozoa</taxon>
        <taxon>Hydroidolina</taxon>
        <taxon>Leptothecata</taxon>
        <taxon>Obeliida</taxon>
        <taxon>Clytiidae</taxon>
        <taxon>Clytia</taxon>
    </lineage>
</organism>
<evidence type="ECO:0000256" key="11">
    <source>
        <dbReference type="ARBA" id="ARBA00022989"/>
    </source>
</evidence>
<keyword evidence="6" id="KW-1017">Isopeptide bond</keyword>
<dbReference type="PANTHER" id="PTHR12731:SF1">
    <property type="entry name" value="TRANSLOCON-ASSOCIATED PROTEIN SUBUNIT DELTA"/>
    <property type="match status" value="1"/>
</dbReference>
<evidence type="ECO:0000256" key="2">
    <source>
        <dbReference type="ARBA" id="ARBA00004115"/>
    </source>
</evidence>
<dbReference type="PANTHER" id="PTHR12731">
    <property type="entry name" value="TRANSLOCON-ASSOCIATED PROTEIN, DELTA SUBUNIT"/>
    <property type="match status" value="1"/>
</dbReference>
<protein>
    <recommendedName>
        <fullName evidence="5">Translocon-associated protein subunit delta</fullName>
    </recommendedName>
    <alternativeName>
        <fullName evidence="14">Signal sequence receptor subunit delta</fullName>
    </alternativeName>
</protein>
<feature type="signal peptide" evidence="15">
    <location>
        <begin position="1"/>
        <end position="18"/>
    </location>
</feature>
<comment type="subcellular location">
    <subcellularLocation>
        <location evidence="2">Endoplasmic reticulum membrane</location>
        <topology evidence="2">Single-pass type I membrane protein</topology>
    </subcellularLocation>
</comment>
<comment type="function">
    <text evidence="1">TRAP proteins are part of a complex whose function is to bind calcium to the ER membrane and thereby regulate the retention of ER resident proteins.</text>
</comment>
<evidence type="ECO:0000256" key="14">
    <source>
        <dbReference type="ARBA" id="ARBA00031791"/>
    </source>
</evidence>
<dbReference type="Pfam" id="PF05404">
    <property type="entry name" value="TRAP-delta"/>
    <property type="match status" value="1"/>
</dbReference>
<evidence type="ECO:0000256" key="6">
    <source>
        <dbReference type="ARBA" id="ARBA00022499"/>
    </source>
</evidence>
<keyword evidence="9" id="KW-0256">Endoplasmic reticulum</keyword>
<evidence type="ECO:0000313" key="17">
    <source>
        <dbReference type="Proteomes" id="UP000594262"/>
    </source>
</evidence>
<evidence type="ECO:0000313" key="16">
    <source>
        <dbReference type="EnsemblMetazoa" id="CLYHEMP005353.1"/>
    </source>
</evidence>
<evidence type="ECO:0000256" key="1">
    <source>
        <dbReference type="ARBA" id="ARBA00002838"/>
    </source>
</evidence>
<accession>A0A7M5VAF7</accession>
<name>A0A7M5VAF7_9CNID</name>
<evidence type="ECO:0000256" key="13">
    <source>
        <dbReference type="ARBA" id="ARBA00023157"/>
    </source>
</evidence>
<feature type="chain" id="PRO_5029603319" description="Translocon-associated protein subunit delta" evidence="15">
    <location>
        <begin position="19"/>
        <end position="170"/>
    </location>
</feature>
<evidence type="ECO:0000256" key="4">
    <source>
        <dbReference type="ARBA" id="ARBA00011819"/>
    </source>
</evidence>